<accession>A0A3M0G6N9</accession>
<evidence type="ECO:0000313" key="2">
    <source>
        <dbReference type="EMBL" id="RMB57982.1"/>
    </source>
</evidence>
<evidence type="ECO:0000256" key="1">
    <source>
        <dbReference type="SAM" id="Phobius"/>
    </source>
</evidence>
<reference evidence="2 3" key="1">
    <citation type="submission" date="2018-10" db="EMBL/GenBank/DDBJ databases">
        <title>Dokdonia luteus sp. nov., isolated from sea water.</title>
        <authorList>
            <person name="Zhou L.Y."/>
            <person name="Du Z.J."/>
        </authorList>
    </citation>
    <scope>NUCLEOTIDE SEQUENCE [LARGE SCALE GENOMIC DNA]</scope>
    <source>
        <strain evidence="2 3">SH27</strain>
    </source>
</reference>
<organism evidence="2 3">
    <name type="scientific">Dokdonia sinensis</name>
    <dbReference type="NCBI Taxonomy" id="2479847"/>
    <lineage>
        <taxon>Bacteria</taxon>
        <taxon>Pseudomonadati</taxon>
        <taxon>Bacteroidota</taxon>
        <taxon>Flavobacteriia</taxon>
        <taxon>Flavobacteriales</taxon>
        <taxon>Flavobacteriaceae</taxon>
        <taxon>Dokdonia</taxon>
    </lineage>
</organism>
<keyword evidence="1" id="KW-0812">Transmembrane</keyword>
<feature type="transmembrane region" description="Helical" evidence="1">
    <location>
        <begin position="12"/>
        <end position="33"/>
    </location>
</feature>
<keyword evidence="1" id="KW-1133">Transmembrane helix</keyword>
<dbReference type="Proteomes" id="UP000281985">
    <property type="component" value="Unassembled WGS sequence"/>
</dbReference>
<dbReference type="Pfam" id="PF09527">
    <property type="entry name" value="ATPase_gene1"/>
    <property type="match status" value="1"/>
</dbReference>
<protein>
    <submittedName>
        <fullName evidence="2">AtpZ/AtpI family protein</fullName>
    </submittedName>
</protein>
<dbReference type="RefSeq" id="WP_121917585.1">
    <property type="nucleotide sequence ID" value="NZ_REFV01000009.1"/>
</dbReference>
<keyword evidence="3" id="KW-1185">Reference proteome</keyword>
<comment type="caution">
    <text evidence="2">The sequence shown here is derived from an EMBL/GenBank/DDBJ whole genome shotgun (WGS) entry which is preliminary data.</text>
</comment>
<keyword evidence="1" id="KW-0472">Membrane</keyword>
<evidence type="ECO:0000313" key="3">
    <source>
        <dbReference type="Proteomes" id="UP000281985"/>
    </source>
</evidence>
<dbReference type="InterPro" id="IPR032820">
    <property type="entry name" value="ATPase_put"/>
</dbReference>
<dbReference type="EMBL" id="REFV01000009">
    <property type="protein sequence ID" value="RMB57982.1"/>
    <property type="molecule type" value="Genomic_DNA"/>
</dbReference>
<dbReference type="OrthoDB" id="9798708at2"/>
<proteinExistence type="predicted"/>
<feature type="transmembrane region" description="Helical" evidence="1">
    <location>
        <begin position="45"/>
        <end position="63"/>
    </location>
</feature>
<dbReference type="AlphaFoldDB" id="A0A3M0G6N9"/>
<sequence>MPQNKENAPLKNWAKFSTIAIQMGGTIFLGNLLGSWLDSKFEKTYLEGVCTMLAVFLAMYIVIKAVMQLNK</sequence>
<gene>
    <name evidence="2" type="ORF">EAX61_10165</name>
</gene>
<name>A0A3M0G6N9_9FLAO</name>